<dbReference type="InterPro" id="IPR000160">
    <property type="entry name" value="GGDEF_dom"/>
</dbReference>
<dbReference type="InterPro" id="IPR043128">
    <property type="entry name" value="Rev_trsase/Diguanyl_cyclase"/>
</dbReference>
<dbReference type="InterPro" id="IPR001633">
    <property type="entry name" value="EAL_dom"/>
</dbReference>
<evidence type="ECO:0000313" key="4">
    <source>
        <dbReference type="EMBL" id="ADG73155.1"/>
    </source>
</evidence>
<dbReference type="SMART" id="SM00267">
    <property type="entry name" value="GGDEF"/>
    <property type="match status" value="1"/>
</dbReference>
<keyword evidence="1" id="KW-0472">Membrane</keyword>
<protein>
    <submittedName>
        <fullName evidence="4">Diguanylate cyclase/phosphodiesterase</fullName>
    </submittedName>
</protein>
<dbReference type="HOGENOM" id="CLU_000445_70_49_11"/>
<dbReference type="SUPFAM" id="SSF141868">
    <property type="entry name" value="EAL domain-like"/>
    <property type="match status" value="1"/>
</dbReference>
<feature type="transmembrane region" description="Helical" evidence="1">
    <location>
        <begin position="71"/>
        <end position="89"/>
    </location>
</feature>
<keyword evidence="1" id="KW-1133">Transmembrane helix</keyword>
<dbReference type="Pfam" id="PF00990">
    <property type="entry name" value="GGDEF"/>
    <property type="match status" value="1"/>
</dbReference>
<evidence type="ECO:0000259" key="2">
    <source>
        <dbReference type="PROSITE" id="PS50883"/>
    </source>
</evidence>
<reference evidence="4 5" key="1">
    <citation type="journal article" date="2010" name="Stand. Genomic Sci.">
        <title>Complete genome sequence of Cellulomonas flavigena type strain (134).</title>
        <authorList>
            <person name="Abt B."/>
            <person name="Foster B."/>
            <person name="Lapidus A."/>
            <person name="Clum A."/>
            <person name="Sun H."/>
            <person name="Pukall R."/>
            <person name="Lucas S."/>
            <person name="Glavina Del Rio T."/>
            <person name="Nolan M."/>
            <person name="Tice H."/>
            <person name="Cheng J.F."/>
            <person name="Pitluck S."/>
            <person name="Liolios K."/>
            <person name="Ivanova N."/>
            <person name="Mavromatis K."/>
            <person name="Ovchinnikova G."/>
            <person name="Pati A."/>
            <person name="Goodwin L."/>
            <person name="Chen A."/>
            <person name="Palaniappan K."/>
            <person name="Land M."/>
            <person name="Hauser L."/>
            <person name="Chang Y.J."/>
            <person name="Jeffries C.D."/>
            <person name="Rohde M."/>
            <person name="Goker M."/>
            <person name="Woyke T."/>
            <person name="Bristow J."/>
            <person name="Eisen J.A."/>
            <person name="Markowitz V."/>
            <person name="Hugenholtz P."/>
            <person name="Kyrpides N.C."/>
            <person name="Klenk H.P."/>
        </authorList>
    </citation>
    <scope>NUCLEOTIDE SEQUENCE [LARGE SCALE GENOMIC DNA]</scope>
    <source>
        <strain evidence="5">ATCC 482 / DSM 20109 / BCRC 11376 / JCM 18109 / NBRC 3775 / NCIMB 8073 / NRS 134</strain>
    </source>
</reference>
<dbReference type="OrthoDB" id="23692at2"/>
<accession>D5UGH2</accession>
<keyword evidence="1" id="KW-0812">Transmembrane</keyword>
<dbReference type="Gene3D" id="3.30.70.270">
    <property type="match status" value="1"/>
</dbReference>
<dbReference type="InterPro" id="IPR029787">
    <property type="entry name" value="Nucleotide_cyclase"/>
</dbReference>
<feature type="transmembrane region" description="Helical" evidence="1">
    <location>
        <begin position="95"/>
        <end position="114"/>
    </location>
</feature>
<dbReference type="STRING" id="446466.Cfla_0236"/>
<evidence type="ECO:0000259" key="3">
    <source>
        <dbReference type="PROSITE" id="PS50887"/>
    </source>
</evidence>
<dbReference type="Pfam" id="PF00563">
    <property type="entry name" value="EAL"/>
    <property type="match status" value="1"/>
</dbReference>
<dbReference type="InterPro" id="IPR050706">
    <property type="entry name" value="Cyclic-di-GMP_PDE-like"/>
</dbReference>
<feature type="transmembrane region" description="Helical" evidence="1">
    <location>
        <begin position="43"/>
        <end position="64"/>
    </location>
</feature>
<dbReference type="PROSITE" id="PS50887">
    <property type="entry name" value="GGDEF"/>
    <property type="match status" value="1"/>
</dbReference>
<dbReference type="GO" id="GO:0071111">
    <property type="term" value="F:cyclic-guanylate-specific phosphodiesterase activity"/>
    <property type="evidence" value="ECO:0007669"/>
    <property type="project" value="InterPro"/>
</dbReference>
<dbReference type="Proteomes" id="UP000000849">
    <property type="component" value="Chromosome"/>
</dbReference>
<organism evidence="4 5">
    <name type="scientific">Cellulomonas flavigena (strain ATCC 482 / DSM 20109 / BCRC 11376 / JCM 18109 / NBRC 3775 / NCIMB 8073 / NRS 134)</name>
    <dbReference type="NCBI Taxonomy" id="446466"/>
    <lineage>
        <taxon>Bacteria</taxon>
        <taxon>Bacillati</taxon>
        <taxon>Actinomycetota</taxon>
        <taxon>Actinomycetes</taxon>
        <taxon>Micrococcales</taxon>
        <taxon>Cellulomonadaceae</taxon>
        <taxon>Cellulomonas</taxon>
    </lineage>
</organism>
<dbReference type="Gene3D" id="3.20.20.450">
    <property type="entry name" value="EAL domain"/>
    <property type="match status" value="1"/>
</dbReference>
<dbReference type="SMART" id="SM00052">
    <property type="entry name" value="EAL"/>
    <property type="match status" value="1"/>
</dbReference>
<dbReference type="InterPro" id="IPR035919">
    <property type="entry name" value="EAL_sf"/>
</dbReference>
<dbReference type="EMBL" id="CP001964">
    <property type="protein sequence ID" value="ADG73155.1"/>
    <property type="molecule type" value="Genomic_DNA"/>
</dbReference>
<proteinExistence type="predicted"/>
<dbReference type="SUPFAM" id="SSF55073">
    <property type="entry name" value="Nucleotide cyclase"/>
    <property type="match status" value="1"/>
</dbReference>
<dbReference type="PROSITE" id="PS50883">
    <property type="entry name" value="EAL"/>
    <property type="match status" value="1"/>
</dbReference>
<dbReference type="CDD" id="cd01948">
    <property type="entry name" value="EAL"/>
    <property type="match status" value="1"/>
</dbReference>
<sequence length="580" mass="60974">MATTTRTGTSDVLVRTTAFLFGVGGVAAALLSLDVVRMQGARGLPLLTLALLAVATSPVLLLVGPRIPTRGIAATVLVGALALTVGTMFSPTLTLAMTSAAIAMLVAIESMLFLRRLDAWVLVTVAGVGQVVPLLVVHHVPPLVCAAYAVLWTGVARAVGVLARYASTAGVDALTGLADRRAWDAALEQAIDRRGRRGQPLSLALVDIDHFKLVNDERGHAAGDDLLRATADAWRTLDVPGMVLGRRGGDEFAVLLPGRTGAEAHALADRLCAAAPAPASCGVAEHVEGETVTEVLRRTDTALYAAKAAGRGRTVLSERRRHGLVDDLVRGLDAGEVHVELQPIIELGSHRAVAVEALARWDHPDLGRVPPLEFVAVAEDGGIIDRLGATVLRLACADAHALQEAWGRRVSLGVNVSGRELVGQDYAARVLAALDAADWPTTQFVLEVTESVVEASDPAALRALATLRASGVRVAIDDFGTGYSSLSRLDELPADFLKLDRQFLTSLPTSTRRTGMVRALLDLCAELGMHVVAEGVETAEQAAMLEELGCHSAQGYHYERPLPVAALAATRWATGGTVPA</sequence>
<feature type="domain" description="GGDEF" evidence="3">
    <location>
        <begin position="199"/>
        <end position="319"/>
    </location>
</feature>
<dbReference type="NCBIfam" id="TIGR00254">
    <property type="entry name" value="GGDEF"/>
    <property type="match status" value="1"/>
</dbReference>
<name>D5UGH2_CELFN</name>
<feature type="domain" description="EAL" evidence="2">
    <location>
        <begin position="321"/>
        <end position="575"/>
    </location>
</feature>
<evidence type="ECO:0000256" key="1">
    <source>
        <dbReference type="SAM" id="Phobius"/>
    </source>
</evidence>
<dbReference type="CDD" id="cd01949">
    <property type="entry name" value="GGDEF"/>
    <property type="match status" value="1"/>
</dbReference>
<keyword evidence="5" id="KW-1185">Reference proteome</keyword>
<dbReference type="AlphaFoldDB" id="D5UGH2"/>
<dbReference type="PANTHER" id="PTHR33121">
    <property type="entry name" value="CYCLIC DI-GMP PHOSPHODIESTERASE PDEF"/>
    <property type="match status" value="1"/>
</dbReference>
<dbReference type="eggNOG" id="COG5001">
    <property type="taxonomic scope" value="Bacteria"/>
</dbReference>
<dbReference type="PANTHER" id="PTHR33121:SF70">
    <property type="entry name" value="SIGNALING PROTEIN YKOW"/>
    <property type="match status" value="1"/>
</dbReference>
<dbReference type="RefSeq" id="WP_013115489.1">
    <property type="nucleotide sequence ID" value="NC_014151.1"/>
</dbReference>
<dbReference type="KEGG" id="cfl:Cfla_0236"/>
<feature type="transmembrane region" description="Helical" evidence="1">
    <location>
        <begin position="12"/>
        <end position="31"/>
    </location>
</feature>
<evidence type="ECO:0000313" key="5">
    <source>
        <dbReference type="Proteomes" id="UP000000849"/>
    </source>
</evidence>
<gene>
    <name evidence="4" type="ordered locus">Cfla_0236</name>
</gene>
<feature type="transmembrane region" description="Helical" evidence="1">
    <location>
        <begin position="121"/>
        <end position="140"/>
    </location>
</feature>